<proteinExistence type="predicted"/>
<accession>A0A0E0DUE0</accession>
<dbReference type="EnsemblPlants" id="OMERI05G21900.1">
    <property type="protein sequence ID" value="OMERI05G21900.1"/>
    <property type="gene ID" value="OMERI05G21900"/>
</dbReference>
<reference evidence="1" key="2">
    <citation type="submission" date="2018-05" db="EMBL/GenBank/DDBJ databases">
        <title>OmerRS3 (Oryza meridionalis Reference Sequence Version 3).</title>
        <authorList>
            <person name="Zhang J."/>
            <person name="Kudrna D."/>
            <person name="Lee S."/>
            <person name="Talag J."/>
            <person name="Welchert J."/>
            <person name="Wing R.A."/>
        </authorList>
    </citation>
    <scope>NUCLEOTIDE SEQUENCE [LARGE SCALE GENOMIC DNA]</scope>
    <source>
        <strain evidence="1">cv. OR44</strain>
    </source>
</reference>
<sequence>MAGGPCLCRTVPGGPFGHLYTHAVQACERDIMYDEESLTSDSLDEANERVPVVLDSMDAAGDEVLMVVDSMDDRAGEKVFVNN</sequence>
<organism evidence="1">
    <name type="scientific">Oryza meridionalis</name>
    <dbReference type="NCBI Taxonomy" id="40149"/>
    <lineage>
        <taxon>Eukaryota</taxon>
        <taxon>Viridiplantae</taxon>
        <taxon>Streptophyta</taxon>
        <taxon>Embryophyta</taxon>
        <taxon>Tracheophyta</taxon>
        <taxon>Spermatophyta</taxon>
        <taxon>Magnoliopsida</taxon>
        <taxon>Liliopsida</taxon>
        <taxon>Poales</taxon>
        <taxon>Poaceae</taxon>
        <taxon>BOP clade</taxon>
        <taxon>Oryzoideae</taxon>
        <taxon>Oryzeae</taxon>
        <taxon>Oryzinae</taxon>
        <taxon>Oryza</taxon>
    </lineage>
</organism>
<evidence type="ECO:0000313" key="1">
    <source>
        <dbReference type="EnsemblPlants" id="OMERI05G21900.1"/>
    </source>
</evidence>
<dbReference type="Proteomes" id="UP000008021">
    <property type="component" value="Chromosome 5"/>
</dbReference>
<keyword evidence="2" id="KW-1185">Reference proteome</keyword>
<dbReference type="AlphaFoldDB" id="A0A0E0DUE0"/>
<protein>
    <submittedName>
        <fullName evidence="1">Uncharacterized protein</fullName>
    </submittedName>
</protein>
<dbReference type="HOGENOM" id="CLU_2546445_0_0_1"/>
<reference evidence="1" key="1">
    <citation type="submission" date="2015-04" db="UniProtKB">
        <authorList>
            <consortium name="EnsemblPlants"/>
        </authorList>
    </citation>
    <scope>IDENTIFICATION</scope>
</reference>
<evidence type="ECO:0000313" key="2">
    <source>
        <dbReference type="Proteomes" id="UP000008021"/>
    </source>
</evidence>
<dbReference type="Gramene" id="OMERI05G21900.1">
    <property type="protein sequence ID" value="OMERI05G21900.1"/>
    <property type="gene ID" value="OMERI05G21900"/>
</dbReference>
<name>A0A0E0DUE0_9ORYZ</name>